<keyword evidence="9 14" id="KW-0560">Oxidoreductase</keyword>
<dbReference type="Gene3D" id="1.10.630.10">
    <property type="entry name" value="Cytochrome P450"/>
    <property type="match status" value="1"/>
</dbReference>
<dbReference type="InterPro" id="IPR050196">
    <property type="entry name" value="Cytochrome_P450_Monoox"/>
</dbReference>
<evidence type="ECO:0000256" key="5">
    <source>
        <dbReference type="ARBA" id="ARBA00022617"/>
    </source>
</evidence>
<dbReference type="GO" id="GO:0020037">
    <property type="term" value="F:heme binding"/>
    <property type="evidence" value="ECO:0007669"/>
    <property type="project" value="InterPro"/>
</dbReference>
<dbReference type="AlphaFoldDB" id="A0A9P0MPC7"/>
<evidence type="ECO:0000256" key="12">
    <source>
        <dbReference type="ARBA" id="ARBA00023136"/>
    </source>
</evidence>
<evidence type="ECO:0000256" key="8">
    <source>
        <dbReference type="ARBA" id="ARBA00022848"/>
    </source>
</evidence>
<dbReference type="PRINTS" id="PR00463">
    <property type="entry name" value="EP450I"/>
</dbReference>
<comment type="cofactor">
    <cofactor evidence="1 13">
        <name>heme</name>
        <dbReference type="ChEBI" id="CHEBI:30413"/>
    </cofactor>
</comment>
<evidence type="ECO:0000256" key="7">
    <source>
        <dbReference type="ARBA" id="ARBA00022824"/>
    </source>
</evidence>
<evidence type="ECO:0000256" key="3">
    <source>
        <dbReference type="ARBA" id="ARBA00004406"/>
    </source>
</evidence>
<comment type="similarity">
    <text evidence="4 14">Belongs to the cytochrome P450 family.</text>
</comment>
<keyword evidence="11 14" id="KW-0503">Monooxygenase</keyword>
<evidence type="ECO:0000256" key="11">
    <source>
        <dbReference type="ARBA" id="ARBA00023033"/>
    </source>
</evidence>
<dbReference type="InterPro" id="IPR036396">
    <property type="entry name" value="Cyt_P450_sf"/>
</dbReference>
<proteinExistence type="inferred from homology"/>
<evidence type="ECO:0000256" key="10">
    <source>
        <dbReference type="ARBA" id="ARBA00023004"/>
    </source>
</evidence>
<keyword evidence="12" id="KW-0472">Membrane</keyword>
<dbReference type="PROSITE" id="PS00086">
    <property type="entry name" value="CYTOCHROME_P450"/>
    <property type="match status" value="1"/>
</dbReference>
<protein>
    <recommendedName>
        <fullName evidence="17">Cytochrome P450</fullName>
    </recommendedName>
</protein>
<evidence type="ECO:0000256" key="13">
    <source>
        <dbReference type="PIRSR" id="PIRSR602401-1"/>
    </source>
</evidence>
<dbReference type="GO" id="GO:0005789">
    <property type="term" value="C:endoplasmic reticulum membrane"/>
    <property type="evidence" value="ECO:0007669"/>
    <property type="project" value="UniProtKB-SubCell"/>
</dbReference>
<organism evidence="15 16">
    <name type="scientific">Nezara viridula</name>
    <name type="common">Southern green stink bug</name>
    <name type="synonym">Cimex viridulus</name>
    <dbReference type="NCBI Taxonomy" id="85310"/>
    <lineage>
        <taxon>Eukaryota</taxon>
        <taxon>Metazoa</taxon>
        <taxon>Ecdysozoa</taxon>
        <taxon>Arthropoda</taxon>
        <taxon>Hexapoda</taxon>
        <taxon>Insecta</taxon>
        <taxon>Pterygota</taxon>
        <taxon>Neoptera</taxon>
        <taxon>Paraneoptera</taxon>
        <taxon>Hemiptera</taxon>
        <taxon>Heteroptera</taxon>
        <taxon>Panheteroptera</taxon>
        <taxon>Pentatomomorpha</taxon>
        <taxon>Pentatomoidea</taxon>
        <taxon>Pentatomidae</taxon>
        <taxon>Pentatominae</taxon>
        <taxon>Nezara</taxon>
    </lineage>
</organism>
<reference evidence="15" key="1">
    <citation type="submission" date="2022-01" db="EMBL/GenBank/DDBJ databases">
        <authorList>
            <person name="King R."/>
        </authorList>
    </citation>
    <scope>NUCLEOTIDE SEQUENCE</scope>
</reference>
<evidence type="ECO:0000256" key="2">
    <source>
        <dbReference type="ARBA" id="ARBA00004174"/>
    </source>
</evidence>
<sequence length="492" mass="56366">MAIVLILLSIIITLLISRVIRDLFKLKGIPGPWELPFLAELRMILLPFTVLYPVLQKYIEDYGGVCAIYRTGRVYVMLSEPETVEPVLSSYNHIKKGDYDYAFLRPWLRDGLLLSDGSKWRNRRKLLTPAFHFKILEDGMKCLTEKSEEITEKLLATKGEPTDLEDIIRSSTLGAILETAMGVPSSDANGYQQHQQEYQSKIKGITESIMRRYYRLWKHIESLYRLSSEGKEFFNDVNRLQLFTKKVIKDRKQLYLIERDSKPGDKKSKIKPFLDCLIELNVSTPGAISEDGIAEEVDTFMFEGHDTTASALNSALFLLANNPIEQEKAAEEQMEIFGDDNRVPSTHDLNKMEYLDMVIKEVLRLYPSVPIITRSLTEDLKINESITVPAGCIAAIMPYFVHRSAKHWDNPEEFRPERFDTGISRHPFSFIPFSAGPRNCIGQKFAMMEMKTMLSAILRKCKLEPVTTSFEIIPTVVLKSDQPILIKVLPRK</sequence>
<dbReference type="OrthoDB" id="1470350at2759"/>
<evidence type="ECO:0000313" key="16">
    <source>
        <dbReference type="Proteomes" id="UP001152798"/>
    </source>
</evidence>
<dbReference type="GO" id="GO:0004497">
    <property type="term" value="F:monooxygenase activity"/>
    <property type="evidence" value="ECO:0007669"/>
    <property type="project" value="UniProtKB-KW"/>
</dbReference>
<evidence type="ECO:0000256" key="1">
    <source>
        <dbReference type="ARBA" id="ARBA00001971"/>
    </source>
</evidence>
<evidence type="ECO:0000256" key="4">
    <source>
        <dbReference type="ARBA" id="ARBA00010617"/>
    </source>
</evidence>
<comment type="subcellular location">
    <subcellularLocation>
        <location evidence="3">Endoplasmic reticulum membrane</location>
        <topology evidence="3">Peripheral membrane protein</topology>
    </subcellularLocation>
    <subcellularLocation>
        <location evidence="2">Microsome membrane</location>
        <topology evidence="2">Peripheral membrane protein</topology>
    </subcellularLocation>
</comment>
<evidence type="ECO:0008006" key="17">
    <source>
        <dbReference type="Google" id="ProtNLM"/>
    </source>
</evidence>
<gene>
    <name evidence="15" type="ORF">NEZAVI_LOCUS9221</name>
</gene>
<dbReference type="EMBL" id="OV725080">
    <property type="protein sequence ID" value="CAH1399865.1"/>
    <property type="molecule type" value="Genomic_DNA"/>
</dbReference>
<dbReference type="PANTHER" id="PTHR24291:SF189">
    <property type="entry name" value="CYTOCHROME P450 4C3-RELATED"/>
    <property type="match status" value="1"/>
</dbReference>
<dbReference type="GO" id="GO:0016705">
    <property type="term" value="F:oxidoreductase activity, acting on paired donors, with incorporation or reduction of molecular oxygen"/>
    <property type="evidence" value="ECO:0007669"/>
    <property type="project" value="InterPro"/>
</dbReference>
<dbReference type="InterPro" id="IPR017972">
    <property type="entry name" value="Cyt_P450_CS"/>
</dbReference>
<accession>A0A9P0MPC7</accession>
<dbReference type="SUPFAM" id="SSF48264">
    <property type="entry name" value="Cytochrome P450"/>
    <property type="match status" value="1"/>
</dbReference>
<keyword evidence="6 13" id="KW-0479">Metal-binding</keyword>
<dbReference type="InterPro" id="IPR002401">
    <property type="entry name" value="Cyt_P450_E_grp-I"/>
</dbReference>
<dbReference type="Proteomes" id="UP001152798">
    <property type="component" value="Chromosome 4"/>
</dbReference>
<dbReference type="GO" id="GO:0005506">
    <property type="term" value="F:iron ion binding"/>
    <property type="evidence" value="ECO:0007669"/>
    <property type="project" value="InterPro"/>
</dbReference>
<keyword evidence="8" id="KW-0492">Microsome</keyword>
<keyword evidence="16" id="KW-1185">Reference proteome</keyword>
<dbReference type="PRINTS" id="PR00385">
    <property type="entry name" value="P450"/>
</dbReference>
<evidence type="ECO:0000256" key="9">
    <source>
        <dbReference type="ARBA" id="ARBA00023002"/>
    </source>
</evidence>
<feature type="binding site" description="axial binding residue" evidence="13">
    <location>
        <position position="440"/>
    </location>
    <ligand>
        <name>heme</name>
        <dbReference type="ChEBI" id="CHEBI:30413"/>
    </ligand>
    <ligandPart>
        <name>Fe</name>
        <dbReference type="ChEBI" id="CHEBI:18248"/>
    </ligandPart>
</feature>
<dbReference type="PANTHER" id="PTHR24291">
    <property type="entry name" value="CYTOCHROME P450 FAMILY 4"/>
    <property type="match status" value="1"/>
</dbReference>
<keyword evidence="10 13" id="KW-0408">Iron</keyword>
<keyword evidence="7" id="KW-0256">Endoplasmic reticulum</keyword>
<dbReference type="CDD" id="cd20628">
    <property type="entry name" value="CYP4"/>
    <property type="match status" value="1"/>
</dbReference>
<evidence type="ECO:0000256" key="6">
    <source>
        <dbReference type="ARBA" id="ARBA00022723"/>
    </source>
</evidence>
<dbReference type="Pfam" id="PF00067">
    <property type="entry name" value="p450"/>
    <property type="match status" value="1"/>
</dbReference>
<keyword evidence="5 13" id="KW-0349">Heme</keyword>
<dbReference type="InterPro" id="IPR001128">
    <property type="entry name" value="Cyt_P450"/>
</dbReference>
<evidence type="ECO:0000313" key="15">
    <source>
        <dbReference type="EMBL" id="CAH1399865.1"/>
    </source>
</evidence>
<name>A0A9P0MPC7_NEZVI</name>
<evidence type="ECO:0000256" key="14">
    <source>
        <dbReference type="RuleBase" id="RU000461"/>
    </source>
</evidence>